<evidence type="ECO:0000313" key="2">
    <source>
        <dbReference type="Proteomes" id="UP001319104"/>
    </source>
</evidence>
<organism evidence="1 2">
    <name type="scientific">Litoribacter ruber</name>
    <dbReference type="NCBI Taxonomy" id="702568"/>
    <lineage>
        <taxon>Bacteria</taxon>
        <taxon>Pseudomonadati</taxon>
        <taxon>Bacteroidota</taxon>
        <taxon>Cytophagia</taxon>
        <taxon>Cytophagales</taxon>
        <taxon>Cyclobacteriaceae</taxon>
        <taxon>Litoribacter</taxon>
    </lineage>
</organism>
<dbReference type="Proteomes" id="UP001319104">
    <property type="component" value="Unassembled WGS sequence"/>
</dbReference>
<sequence length="196" mass="23004">MSFWDEIVEKLFGNKQGNVAFKENFIQKEADAEQVKEWMYGEGAEVMEMVYKNYHLQKASISAKPFVKLYNTPYANGFALFYQTPLELHSFSNLFFAFGQRIVDLGYRKVSQDRKIQDIGTEVKTIEKQYFKPPIQDKDFGQKIDQLFGNVSVEKVLFNDKPSYITVLVTVYSDRLYQDAKPFDEFVEQLFNHHNE</sequence>
<keyword evidence="2" id="KW-1185">Reference proteome</keyword>
<comment type="caution">
    <text evidence="1">The sequence shown here is derived from an EMBL/GenBank/DDBJ whole genome shotgun (WGS) entry which is preliminary data.</text>
</comment>
<reference evidence="1 2" key="1">
    <citation type="submission" date="2021-05" db="EMBL/GenBank/DDBJ databases">
        <authorList>
            <person name="Zhang Z.D."/>
            <person name="Osman G."/>
        </authorList>
    </citation>
    <scope>NUCLEOTIDE SEQUENCE [LARGE SCALE GENOMIC DNA]</scope>
    <source>
        <strain evidence="1 2">KCTC 32217</strain>
    </source>
</reference>
<dbReference type="AlphaFoldDB" id="A0AAP2G4X1"/>
<name>A0AAP2G4X1_9BACT</name>
<gene>
    <name evidence="1" type="ORF">KI659_07865</name>
</gene>
<dbReference type="EMBL" id="JAHCMY010000003">
    <property type="protein sequence ID" value="MBS9523928.1"/>
    <property type="molecule type" value="Genomic_DNA"/>
</dbReference>
<dbReference type="RefSeq" id="WP_213944800.1">
    <property type="nucleotide sequence ID" value="NZ_JAHCMY010000003.1"/>
</dbReference>
<protein>
    <submittedName>
        <fullName evidence="1">Uncharacterized protein</fullName>
    </submittedName>
</protein>
<proteinExistence type="predicted"/>
<accession>A0AAP2G4X1</accession>
<evidence type="ECO:0000313" key="1">
    <source>
        <dbReference type="EMBL" id="MBS9523928.1"/>
    </source>
</evidence>